<evidence type="ECO:0000256" key="5">
    <source>
        <dbReference type="SAM" id="SignalP"/>
    </source>
</evidence>
<dbReference type="SUPFAM" id="SSF50814">
    <property type="entry name" value="Lipocalins"/>
    <property type="match status" value="1"/>
</dbReference>
<evidence type="ECO:0000256" key="3">
    <source>
        <dbReference type="PIRNR" id="PIRNR036893"/>
    </source>
</evidence>
<evidence type="ECO:0000313" key="7">
    <source>
        <dbReference type="EMBL" id="CAB3248825.1"/>
    </source>
</evidence>
<dbReference type="Proteomes" id="UP000494106">
    <property type="component" value="Unassembled WGS sequence"/>
</dbReference>
<feature type="chain" id="PRO_5035830154" description="Lipocalin/cytosolic fatty-acid binding domain-containing protein" evidence="5">
    <location>
        <begin position="16"/>
        <end position="204"/>
    </location>
</feature>
<proteinExistence type="inferred from homology"/>
<gene>
    <name evidence="7" type="ORF">APLA_LOCUS11884</name>
</gene>
<evidence type="ECO:0000256" key="2">
    <source>
        <dbReference type="ARBA" id="ARBA00023157"/>
    </source>
</evidence>
<evidence type="ECO:0000313" key="8">
    <source>
        <dbReference type="Proteomes" id="UP000494106"/>
    </source>
</evidence>
<dbReference type="PROSITE" id="PS00213">
    <property type="entry name" value="LIPOCALIN"/>
    <property type="match status" value="1"/>
</dbReference>
<dbReference type="PANTHER" id="PTHR10612:SF58">
    <property type="entry name" value="APOLIPOPROTEIN D"/>
    <property type="match status" value="1"/>
</dbReference>
<dbReference type="InterPro" id="IPR022272">
    <property type="entry name" value="Lipocalin_CS"/>
</dbReference>
<dbReference type="InterPro" id="IPR000566">
    <property type="entry name" value="Lipocln_cytosolic_FA-bd_dom"/>
</dbReference>
<dbReference type="Gene3D" id="2.40.128.20">
    <property type="match status" value="1"/>
</dbReference>
<keyword evidence="5" id="KW-0732">Signal</keyword>
<dbReference type="PANTHER" id="PTHR10612">
    <property type="entry name" value="APOLIPOPROTEIN D"/>
    <property type="match status" value="1"/>
</dbReference>
<evidence type="ECO:0000259" key="6">
    <source>
        <dbReference type="Pfam" id="PF00061"/>
    </source>
</evidence>
<dbReference type="PRINTS" id="PR01273">
    <property type="entry name" value="INVTBRTCOLOR"/>
</dbReference>
<dbReference type="GO" id="GO:0005737">
    <property type="term" value="C:cytoplasm"/>
    <property type="evidence" value="ECO:0007669"/>
    <property type="project" value="TreeGrafter"/>
</dbReference>
<protein>
    <recommendedName>
        <fullName evidence="6">Lipocalin/cytosolic fatty-acid binding domain-containing protein</fullName>
    </recommendedName>
</protein>
<accession>A0A8S1APG0</accession>
<dbReference type="GO" id="GO:0006629">
    <property type="term" value="P:lipid metabolic process"/>
    <property type="evidence" value="ECO:0007669"/>
    <property type="project" value="TreeGrafter"/>
</dbReference>
<dbReference type="EMBL" id="CADEBC010000535">
    <property type="protein sequence ID" value="CAB3248825.1"/>
    <property type="molecule type" value="Genomic_DNA"/>
</dbReference>
<keyword evidence="8" id="KW-1185">Reference proteome</keyword>
<feature type="signal peptide" evidence="5">
    <location>
        <begin position="1"/>
        <end position="15"/>
    </location>
</feature>
<comment type="similarity">
    <text evidence="1 3 4">Belongs to the calycin superfamily. Lipocalin family.</text>
</comment>
<feature type="domain" description="Lipocalin/cytosolic fatty-acid binding" evidence="6">
    <location>
        <begin position="40"/>
        <end position="181"/>
    </location>
</feature>
<dbReference type="GO" id="GO:0031409">
    <property type="term" value="F:pigment binding"/>
    <property type="evidence" value="ECO:0007669"/>
    <property type="project" value="InterPro"/>
</dbReference>
<name>A0A8S1APG0_ARCPL</name>
<dbReference type="Pfam" id="PF00061">
    <property type="entry name" value="Lipocalin"/>
    <property type="match status" value="1"/>
</dbReference>
<keyword evidence="2" id="KW-1015">Disulfide bond</keyword>
<comment type="caution">
    <text evidence="7">The sequence shown here is derived from an EMBL/GenBank/DDBJ whole genome shotgun (WGS) entry which is preliminary data.</text>
</comment>
<dbReference type="OrthoDB" id="565904at2759"/>
<sequence length="204" mass="22462">MLRFLIITFVASAMAHHGGSHMGACPEVKPVENFNLSAYQGVWYEISKIPIESEGPGKCGQAEYKLEGDVVKVKNSQVINSVQTYIEGTARFADDANNAAKFIVSFTFGGVPSDSQLMVLQTDYSGYSIAYNCKYDEKTKIHEEHAWILSRSKTLEGDAKNAVDNFLKENPKVIDSAKLVQSDFSEEACKFTSTSVMETPVAKP</sequence>
<evidence type="ECO:0000256" key="4">
    <source>
        <dbReference type="RuleBase" id="RU003695"/>
    </source>
</evidence>
<dbReference type="InterPro" id="IPR003057">
    <property type="entry name" value="Invtbrt_color"/>
</dbReference>
<reference evidence="7 8" key="1">
    <citation type="submission" date="2020-04" db="EMBL/GenBank/DDBJ databases">
        <authorList>
            <person name="Wallbank WR R."/>
            <person name="Pardo Diaz C."/>
            <person name="Kozak K."/>
            <person name="Martin S."/>
            <person name="Jiggins C."/>
            <person name="Moest M."/>
            <person name="Warren A I."/>
            <person name="Byers J.R.P. K."/>
            <person name="Montejo-Kovacevich G."/>
            <person name="Yen C E."/>
        </authorList>
    </citation>
    <scope>NUCLEOTIDE SEQUENCE [LARGE SCALE GENOMIC DNA]</scope>
</reference>
<dbReference type="PIRSF" id="PIRSF036893">
    <property type="entry name" value="Lipocalin_ApoD"/>
    <property type="match status" value="1"/>
</dbReference>
<dbReference type="InterPro" id="IPR012674">
    <property type="entry name" value="Calycin"/>
</dbReference>
<dbReference type="InterPro" id="IPR022271">
    <property type="entry name" value="Lipocalin_ApoD"/>
</dbReference>
<dbReference type="GO" id="GO:0000302">
    <property type="term" value="P:response to reactive oxygen species"/>
    <property type="evidence" value="ECO:0007669"/>
    <property type="project" value="TreeGrafter"/>
</dbReference>
<organism evidence="7 8">
    <name type="scientific">Arctia plantaginis</name>
    <name type="common">Wood tiger moth</name>
    <name type="synonym">Phalaena plantaginis</name>
    <dbReference type="NCBI Taxonomy" id="874455"/>
    <lineage>
        <taxon>Eukaryota</taxon>
        <taxon>Metazoa</taxon>
        <taxon>Ecdysozoa</taxon>
        <taxon>Arthropoda</taxon>
        <taxon>Hexapoda</taxon>
        <taxon>Insecta</taxon>
        <taxon>Pterygota</taxon>
        <taxon>Neoptera</taxon>
        <taxon>Endopterygota</taxon>
        <taxon>Lepidoptera</taxon>
        <taxon>Glossata</taxon>
        <taxon>Ditrysia</taxon>
        <taxon>Noctuoidea</taxon>
        <taxon>Erebidae</taxon>
        <taxon>Arctiinae</taxon>
        <taxon>Arctia</taxon>
    </lineage>
</organism>
<evidence type="ECO:0000256" key="1">
    <source>
        <dbReference type="ARBA" id="ARBA00006889"/>
    </source>
</evidence>
<dbReference type="AlphaFoldDB" id="A0A8S1APG0"/>